<comment type="caution">
    <text evidence="2">The sequence shown here is derived from an EMBL/GenBank/DDBJ whole genome shotgun (WGS) entry which is preliminary data.</text>
</comment>
<keyword evidence="1" id="KW-1133">Transmembrane helix</keyword>
<dbReference type="GeneID" id="83003591"/>
<keyword evidence="1" id="KW-0472">Membrane</keyword>
<protein>
    <submittedName>
        <fullName evidence="2">Uncharacterized protein</fullName>
    </submittedName>
</protein>
<dbReference type="AlphaFoldDB" id="A0A415DUF7"/>
<reference evidence="2 3" key="1">
    <citation type="submission" date="2018-08" db="EMBL/GenBank/DDBJ databases">
        <title>A genome reference for cultivated species of the human gut microbiota.</title>
        <authorList>
            <person name="Zou Y."/>
            <person name="Xue W."/>
            <person name="Luo G."/>
        </authorList>
    </citation>
    <scope>NUCLEOTIDE SEQUENCE [LARGE SCALE GENOMIC DNA]</scope>
    <source>
        <strain evidence="2 3">AM07-24</strain>
    </source>
</reference>
<dbReference type="Proteomes" id="UP000284841">
    <property type="component" value="Unassembled WGS sequence"/>
</dbReference>
<dbReference type="RefSeq" id="WP_067535144.1">
    <property type="nucleotide sequence ID" value="NZ_AP025567.1"/>
</dbReference>
<feature type="transmembrane region" description="Helical" evidence="1">
    <location>
        <begin position="34"/>
        <end position="53"/>
    </location>
</feature>
<dbReference type="OrthoDB" id="2086756at2"/>
<evidence type="ECO:0000256" key="1">
    <source>
        <dbReference type="SAM" id="Phobius"/>
    </source>
</evidence>
<keyword evidence="3" id="KW-1185">Reference proteome</keyword>
<evidence type="ECO:0000313" key="2">
    <source>
        <dbReference type="EMBL" id="RHJ83729.1"/>
    </source>
</evidence>
<keyword evidence="1" id="KW-0812">Transmembrane</keyword>
<proteinExistence type="predicted"/>
<accession>A0A415DUF7</accession>
<dbReference type="EMBL" id="QRMS01000008">
    <property type="protein sequence ID" value="RHJ83729.1"/>
    <property type="molecule type" value="Genomic_DNA"/>
</dbReference>
<name>A0A415DUF7_9FIRM</name>
<gene>
    <name evidence="2" type="ORF">DW099_18575</name>
</gene>
<evidence type="ECO:0000313" key="3">
    <source>
        <dbReference type="Proteomes" id="UP000284841"/>
    </source>
</evidence>
<feature type="transmembrane region" description="Helical" evidence="1">
    <location>
        <begin position="12"/>
        <end position="28"/>
    </location>
</feature>
<sequence>MSKQIALIMQRAGMILIVTVMLLDQFVFQIEEAFLLTCAIISAVLLAVSITRLKYIEVKKECRQAGK</sequence>
<organism evidence="2 3">
    <name type="scientific">Emergencia timonensis</name>
    <dbReference type="NCBI Taxonomy" id="1776384"/>
    <lineage>
        <taxon>Bacteria</taxon>
        <taxon>Bacillati</taxon>
        <taxon>Bacillota</taxon>
        <taxon>Clostridia</taxon>
        <taxon>Peptostreptococcales</taxon>
        <taxon>Anaerovoracaceae</taxon>
        <taxon>Emergencia</taxon>
    </lineage>
</organism>
<dbReference type="STRING" id="1776384.GCA_900086585_01208"/>